<organism evidence="2 3">
    <name type="scientific">Roseicella aquatilis</name>
    <dbReference type="NCBI Taxonomy" id="2527868"/>
    <lineage>
        <taxon>Bacteria</taxon>
        <taxon>Pseudomonadati</taxon>
        <taxon>Pseudomonadota</taxon>
        <taxon>Alphaproteobacteria</taxon>
        <taxon>Acetobacterales</taxon>
        <taxon>Roseomonadaceae</taxon>
        <taxon>Roseicella</taxon>
    </lineage>
</organism>
<dbReference type="AlphaFoldDB" id="A0A4R4DUR5"/>
<comment type="caution">
    <text evidence="2">The sequence shown here is derived from an EMBL/GenBank/DDBJ whole genome shotgun (WGS) entry which is preliminary data.</text>
</comment>
<evidence type="ECO:0000313" key="2">
    <source>
        <dbReference type="EMBL" id="TCZ64053.1"/>
    </source>
</evidence>
<feature type="region of interest" description="Disordered" evidence="1">
    <location>
        <begin position="1"/>
        <end position="20"/>
    </location>
</feature>
<name>A0A4R4DUR5_9PROT</name>
<evidence type="ECO:0000313" key="3">
    <source>
        <dbReference type="Proteomes" id="UP000295023"/>
    </source>
</evidence>
<dbReference type="Proteomes" id="UP000295023">
    <property type="component" value="Unassembled WGS sequence"/>
</dbReference>
<evidence type="ECO:0000256" key="1">
    <source>
        <dbReference type="SAM" id="MobiDB-lite"/>
    </source>
</evidence>
<gene>
    <name evidence="2" type="ORF">EXY23_08775</name>
</gene>
<evidence type="ECO:0008006" key="4">
    <source>
        <dbReference type="Google" id="ProtNLM"/>
    </source>
</evidence>
<dbReference type="EMBL" id="SKBM01000006">
    <property type="protein sequence ID" value="TCZ64053.1"/>
    <property type="molecule type" value="Genomic_DNA"/>
</dbReference>
<protein>
    <recommendedName>
        <fullName evidence="4">Peptidase C39-like domain-containing protein</fullName>
    </recommendedName>
</protein>
<reference evidence="2 3" key="1">
    <citation type="submission" date="2019-03" db="EMBL/GenBank/DDBJ databases">
        <title>Paracraurococcus aquatilis NE82 genome sequence.</title>
        <authorList>
            <person name="Zhao Y."/>
            <person name="Du Z."/>
        </authorList>
    </citation>
    <scope>NUCLEOTIDE SEQUENCE [LARGE SCALE GENOMIC DNA]</scope>
    <source>
        <strain evidence="2 3">NE82</strain>
    </source>
</reference>
<dbReference type="OrthoDB" id="7267936at2"/>
<sequence>MGLPHPPTNEASRAEAGHRTDRPAALRGHLALLEENQGETPWCGPAALALATGHSYADAGMLLRSIAPAWYPEEGPIVTAYWRDLLGALEAAGIEYAPVALPEKRRSLIRFARDGLEAGWYLLRITDHFLLLRSHGFGLATLHDNRHTGVLVSARTHGRRHVTHAVRLLGGPLAAA</sequence>
<keyword evidence="3" id="KW-1185">Reference proteome</keyword>
<dbReference type="RefSeq" id="WP_132287146.1">
    <property type="nucleotide sequence ID" value="NZ_SKBM01000006.1"/>
</dbReference>
<accession>A0A4R4DUR5</accession>
<proteinExistence type="predicted"/>